<dbReference type="RefSeq" id="WP_309939397.1">
    <property type="nucleotide sequence ID" value="NZ_AP025305.1"/>
</dbReference>
<gene>
    <name evidence="2" type="ORF">HNQ88_002711</name>
</gene>
<dbReference type="EMBL" id="JAVDQD010000003">
    <property type="protein sequence ID" value="MDR6239663.1"/>
    <property type="molecule type" value="Genomic_DNA"/>
</dbReference>
<organism evidence="2 3">
    <name type="scientific">Aureibacter tunicatorum</name>
    <dbReference type="NCBI Taxonomy" id="866807"/>
    <lineage>
        <taxon>Bacteria</taxon>
        <taxon>Pseudomonadati</taxon>
        <taxon>Bacteroidota</taxon>
        <taxon>Cytophagia</taxon>
        <taxon>Cytophagales</taxon>
        <taxon>Persicobacteraceae</taxon>
        <taxon>Aureibacter</taxon>
    </lineage>
</organism>
<sequence>MKKLKLFMALACGVLIFALGACSDDDDDNGTYKVESMVVDDKEQDEKTTINFTYYDNGNMKTASELMAVPLNNDEDTPSYNSIEFEYSDMNKVAYATLRDLDNNVVGFIQYEYDDVGDLEFMILRNVVDDPDNGVEPGDEQGRFIYRYQATNDTETINVEYREGAPGSQNLVEAWLINYSLTNKESPTSMVNMLYSDSSTPDHTYTIENIVYGSGYNSFYKQPYSYEFLDMFYKYVIESADVTETGTGMEPSKYSLRYDYTFKGRTPLTIMKNKVVGDNKTLLVSYVFSLGN</sequence>
<evidence type="ECO:0008006" key="4">
    <source>
        <dbReference type="Google" id="ProtNLM"/>
    </source>
</evidence>
<evidence type="ECO:0000313" key="3">
    <source>
        <dbReference type="Proteomes" id="UP001185092"/>
    </source>
</evidence>
<protein>
    <recommendedName>
        <fullName evidence="4">DUF4595 domain-containing protein</fullName>
    </recommendedName>
</protein>
<dbReference type="AlphaFoldDB" id="A0AAE3XPD3"/>
<name>A0AAE3XPD3_9BACT</name>
<evidence type="ECO:0000256" key="1">
    <source>
        <dbReference type="SAM" id="SignalP"/>
    </source>
</evidence>
<reference evidence="2" key="1">
    <citation type="submission" date="2023-07" db="EMBL/GenBank/DDBJ databases">
        <title>Genomic Encyclopedia of Type Strains, Phase IV (KMG-IV): sequencing the most valuable type-strain genomes for metagenomic binning, comparative biology and taxonomic classification.</title>
        <authorList>
            <person name="Goeker M."/>
        </authorList>
    </citation>
    <scope>NUCLEOTIDE SEQUENCE</scope>
    <source>
        <strain evidence="2">DSM 26174</strain>
    </source>
</reference>
<keyword evidence="1" id="KW-0732">Signal</keyword>
<dbReference type="Proteomes" id="UP001185092">
    <property type="component" value="Unassembled WGS sequence"/>
</dbReference>
<dbReference type="PROSITE" id="PS51257">
    <property type="entry name" value="PROKAR_LIPOPROTEIN"/>
    <property type="match status" value="1"/>
</dbReference>
<feature type="chain" id="PRO_5042249497" description="DUF4595 domain-containing protein" evidence="1">
    <location>
        <begin position="24"/>
        <end position="292"/>
    </location>
</feature>
<evidence type="ECO:0000313" key="2">
    <source>
        <dbReference type="EMBL" id="MDR6239663.1"/>
    </source>
</evidence>
<keyword evidence="3" id="KW-1185">Reference proteome</keyword>
<comment type="caution">
    <text evidence="2">The sequence shown here is derived from an EMBL/GenBank/DDBJ whole genome shotgun (WGS) entry which is preliminary data.</text>
</comment>
<proteinExistence type="predicted"/>
<feature type="signal peptide" evidence="1">
    <location>
        <begin position="1"/>
        <end position="23"/>
    </location>
</feature>
<accession>A0AAE3XPD3</accession>